<evidence type="ECO:0000256" key="3">
    <source>
        <dbReference type="ARBA" id="ARBA00022475"/>
    </source>
</evidence>
<keyword evidence="5" id="KW-0146">Chitin degradation</keyword>
<keyword evidence="7" id="KW-0119">Carbohydrate metabolism</keyword>
<dbReference type="GO" id="GO:0005886">
    <property type="term" value="C:plasma membrane"/>
    <property type="evidence" value="ECO:0007669"/>
    <property type="project" value="UniProtKB-SubCell"/>
</dbReference>
<comment type="cofactor">
    <cofactor evidence="1">
        <name>Co(2+)</name>
        <dbReference type="ChEBI" id="CHEBI:48828"/>
    </cofactor>
</comment>
<reference evidence="17" key="2">
    <citation type="submission" date="2015-01" db="EMBL/GenBank/DDBJ databases">
        <title>Evolutionary Origins and Diversification of the Mycorrhizal Mutualists.</title>
        <authorList>
            <consortium name="DOE Joint Genome Institute"/>
            <consortium name="Mycorrhizal Genomics Consortium"/>
            <person name="Kohler A."/>
            <person name="Kuo A."/>
            <person name="Nagy L.G."/>
            <person name="Floudas D."/>
            <person name="Copeland A."/>
            <person name="Barry K.W."/>
            <person name="Cichocki N."/>
            <person name="Veneault-Fourrey C."/>
            <person name="LaButti K."/>
            <person name="Lindquist E.A."/>
            <person name="Lipzen A."/>
            <person name="Lundell T."/>
            <person name="Morin E."/>
            <person name="Murat C."/>
            <person name="Riley R."/>
            <person name="Ohm R."/>
            <person name="Sun H."/>
            <person name="Tunlid A."/>
            <person name="Henrissat B."/>
            <person name="Grigoriev I.V."/>
            <person name="Hibbett D.S."/>
            <person name="Martin F."/>
        </authorList>
    </citation>
    <scope>NUCLEOTIDE SEQUENCE [LARGE SCALE GENOMIC DNA]</scope>
    <source>
        <strain evidence="17">MAFF 305830</strain>
    </source>
</reference>
<gene>
    <name evidence="16" type="ORF">M408DRAFT_73479</name>
</gene>
<keyword evidence="4" id="KW-0325">Glycoprotein</keyword>
<dbReference type="GO" id="GO:0098552">
    <property type="term" value="C:side of membrane"/>
    <property type="evidence" value="ECO:0007669"/>
    <property type="project" value="UniProtKB-KW"/>
</dbReference>
<accession>A0A0C3B342</accession>
<keyword evidence="11" id="KW-0624">Polysaccharide degradation</keyword>
<dbReference type="InterPro" id="IPR002509">
    <property type="entry name" value="NODB_dom"/>
</dbReference>
<protein>
    <recommendedName>
        <fullName evidence="12">chitin deacetylase</fullName>
        <ecNumber evidence="12">3.5.1.41</ecNumber>
    </recommendedName>
</protein>
<keyword evidence="9" id="KW-0449">Lipoprotein</keyword>
<evidence type="ECO:0000256" key="4">
    <source>
        <dbReference type="ARBA" id="ARBA00022622"/>
    </source>
</evidence>
<evidence type="ECO:0000256" key="14">
    <source>
        <dbReference type="SAM" id="SignalP"/>
    </source>
</evidence>
<dbReference type="PROSITE" id="PS51677">
    <property type="entry name" value="NODB"/>
    <property type="match status" value="1"/>
</dbReference>
<dbReference type="GO" id="GO:0006032">
    <property type="term" value="P:chitin catabolic process"/>
    <property type="evidence" value="ECO:0007669"/>
    <property type="project" value="UniProtKB-KW"/>
</dbReference>
<evidence type="ECO:0000256" key="8">
    <source>
        <dbReference type="ARBA" id="ARBA00023285"/>
    </source>
</evidence>
<evidence type="ECO:0000256" key="13">
    <source>
        <dbReference type="ARBA" id="ARBA00048494"/>
    </source>
</evidence>
<dbReference type="Proteomes" id="UP000054097">
    <property type="component" value="Unassembled WGS sequence"/>
</dbReference>
<evidence type="ECO:0000313" key="17">
    <source>
        <dbReference type="Proteomes" id="UP000054097"/>
    </source>
</evidence>
<dbReference type="GO" id="GO:0009272">
    <property type="term" value="P:fungal-type cell wall biogenesis"/>
    <property type="evidence" value="ECO:0007669"/>
    <property type="project" value="UniProtKB-ARBA"/>
</dbReference>
<organism evidence="16 17">
    <name type="scientific">Serendipita vermifera MAFF 305830</name>
    <dbReference type="NCBI Taxonomy" id="933852"/>
    <lineage>
        <taxon>Eukaryota</taxon>
        <taxon>Fungi</taxon>
        <taxon>Dikarya</taxon>
        <taxon>Basidiomycota</taxon>
        <taxon>Agaricomycotina</taxon>
        <taxon>Agaricomycetes</taxon>
        <taxon>Sebacinales</taxon>
        <taxon>Serendipitaceae</taxon>
        <taxon>Serendipita</taxon>
    </lineage>
</organism>
<evidence type="ECO:0000256" key="10">
    <source>
        <dbReference type="ARBA" id="ARBA00023316"/>
    </source>
</evidence>
<keyword evidence="17" id="KW-1185">Reference proteome</keyword>
<reference evidence="16 17" key="1">
    <citation type="submission" date="2014-04" db="EMBL/GenBank/DDBJ databases">
        <authorList>
            <consortium name="DOE Joint Genome Institute"/>
            <person name="Kuo A."/>
            <person name="Zuccaro A."/>
            <person name="Kohler A."/>
            <person name="Nagy L.G."/>
            <person name="Floudas D."/>
            <person name="Copeland A."/>
            <person name="Barry K.W."/>
            <person name="Cichocki N."/>
            <person name="Veneault-Fourrey C."/>
            <person name="LaButti K."/>
            <person name="Lindquist E.A."/>
            <person name="Lipzen A."/>
            <person name="Lundell T."/>
            <person name="Morin E."/>
            <person name="Murat C."/>
            <person name="Sun H."/>
            <person name="Tunlid A."/>
            <person name="Henrissat B."/>
            <person name="Grigoriev I.V."/>
            <person name="Hibbett D.S."/>
            <person name="Martin F."/>
            <person name="Nordberg H.P."/>
            <person name="Cantor M.N."/>
            <person name="Hua S.X."/>
        </authorList>
    </citation>
    <scope>NUCLEOTIDE SEQUENCE [LARGE SCALE GENOMIC DNA]</scope>
    <source>
        <strain evidence="16 17">MAFF 305830</strain>
    </source>
</reference>
<dbReference type="SUPFAM" id="SSF88713">
    <property type="entry name" value="Glycoside hydrolase/deacetylase"/>
    <property type="match status" value="1"/>
</dbReference>
<dbReference type="OrthoDB" id="407355at2759"/>
<keyword evidence="14" id="KW-0732">Signal</keyword>
<sequence length="436" mass="46193">MFSAFLVLSTLVSSIAGLPAAHVHEEATVGSALPTTWYHKRDHPVHNLFRRGPLPVVGSPAWQAAYPGYGTPPESNIPQPWLDALKEAEDAHLIPTFAPAISTDGGQTNAGYGGANGGQEPICSSQFQCRHPGDIWDAPDGMIGLSVDDGPIGLPQASERLYDFLKLNNQKVTHFMIGANILGNPSTFMRAFEELQDDIAVHTWTHRHMSTLTNRQLVADLGWTMQIIHDSTGGRVPRYWRPPYGDCDNRVRAIAKEVFGLTTVIWNQDSQDWTMAAPGGTTLPAIQASFTRWLNGPRSPGLIVLEHEITADDVTAFMNMYPLIAAATGGAPWQAVSVAQLFDGHHGPGGPNGTMGWYQNADDNTSPVTSAEIISGLVTGSASATASGAHNGTVSSGTAVATSTPTTVRNAAMRTVGAGVGASGLVLAAVLFTLAL</sequence>
<dbReference type="GO" id="GO:0000272">
    <property type="term" value="P:polysaccharide catabolic process"/>
    <property type="evidence" value="ECO:0007669"/>
    <property type="project" value="UniProtKB-KW"/>
</dbReference>
<dbReference type="Pfam" id="PF01522">
    <property type="entry name" value="Polysacc_deac_1"/>
    <property type="match status" value="1"/>
</dbReference>
<evidence type="ECO:0000256" key="1">
    <source>
        <dbReference type="ARBA" id="ARBA00001941"/>
    </source>
</evidence>
<dbReference type="PANTHER" id="PTHR10587:SF135">
    <property type="entry name" value="CHITIN DEACETYLASE 3"/>
    <property type="match status" value="1"/>
</dbReference>
<dbReference type="InterPro" id="IPR050248">
    <property type="entry name" value="Polysacc_deacetylase_ArnD"/>
</dbReference>
<dbReference type="HOGENOM" id="CLU_042090_2_0_1"/>
<evidence type="ECO:0000256" key="6">
    <source>
        <dbReference type="ARBA" id="ARBA00023136"/>
    </source>
</evidence>
<dbReference type="STRING" id="933852.A0A0C3B342"/>
<evidence type="ECO:0000256" key="12">
    <source>
        <dbReference type="ARBA" id="ARBA00024056"/>
    </source>
</evidence>
<dbReference type="EC" id="3.5.1.41" evidence="12"/>
<dbReference type="GO" id="GO:0004099">
    <property type="term" value="F:chitin deacetylase activity"/>
    <property type="evidence" value="ECO:0007669"/>
    <property type="project" value="UniProtKB-EC"/>
</dbReference>
<evidence type="ECO:0000256" key="5">
    <source>
        <dbReference type="ARBA" id="ARBA00023024"/>
    </source>
</evidence>
<evidence type="ECO:0000313" key="16">
    <source>
        <dbReference type="EMBL" id="KIM25956.1"/>
    </source>
</evidence>
<keyword evidence="10" id="KW-0961">Cell wall biogenesis/degradation</keyword>
<dbReference type="GO" id="GO:0071555">
    <property type="term" value="P:cell wall organization"/>
    <property type="evidence" value="ECO:0007669"/>
    <property type="project" value="UniProtKB-KW"/>
</dbReference>
<dbReference type="Gene3D" id="3.20.20.370">
    <property type="entry name" value="Glycoside hydrolase/deacetylase"/>
    <property type="match status" value="1"/>
</dbReference>
<comment type="subcellular location">
    <subcellularLocation>
        <location evidence="2">Cell membrane</location>
        <topology evidence="2">Lipid-anchor</topology>
        <topology evidence="2">GPI-anchor</topology>
    </subcellularLocation>
</comment>
<evidence type="ECO:0000259" key="15">
    <source>
        <dbReference type="PROSITE" id="PS51677"/>
    </source>
</evidence>
<evidence type="ECO:0000256" key="11">
    <source>
        <dbReference type="ARBA" id="ARBA00023326"/>
    </source>
</evidence>
<keyword evidence="3" id="KW-1003">Cell membrane</keyword>
<keyword evidence="4" id="KW-0336">GPI-anchor</keyword>
<keyword evidence="8" id="KW-0170">Cobalt</keyword>
<feature type="chain" id="PRO_5002161378" description="chitin deacetylase" evidence="14">
    <location>
        <begin position="18"/>
        <end position="436"/>
    </location>
</feature>
<evidence type="ECO:0000256" key="2">
    <source>
        <dbReference type="ARBA" id="ARBA00004609"/>
    </source>
</evidence>
<name>A0A0C3B342_SERVB</name>
<dbReference type="AlphaFoldDB" id="A0A0C3B342"/>
<dbReference type="EMBL" id="KN824310">
    <property type="protein sequence ID" value="KIM25956.1"/>
    <property type="molecule type" value="Genomic_DNA"/>
</dbReference>
<dbReference type="PANTHER" id="PTHR10587">
    <property type="entry name" value="GLYCOSYL TRANSFERASE-RELATED"/>
    <property type="match status" value="1"/>
</dbReference>
<feature type="domain" description="NodB homology" evidence="15">
    <location>
        <begin position="141"/>
        <end position="334"/>
    </location>
</feature>
<evidence type="ECO:0000256" key="9">
    <source>
        <dbReference type="ARBA" id="ARBA00023288"/>
    </source>
</evidence>
<keyword evidence="6" id="KW-0472">Membrane</keyword>
<evidence type="ECO:0000256" key="7">
    <source>
        <dbReference type="ARBA" id="ARBA00023277"/>
    </source>
</evidence>
<feature type="signal peptide" evidence="14">
    <location>
        <begin position="1"/>
        <end position="17"/>
    </location>
</feature>
<proteinExistence type="predicted"/>
<dbReference type="InterPro" id="IPR011330">
    <property type="entry name" value="Glyco_hydro/deAcase_b/a-brl"/>
</dbReference>
<comment type="catalytic activity">
    <reaction evidence="13">
        <text>[(1-&gt;4)-N-acetyl-beta-D-glucosaminyl](n) + n H2O = chitosan + n acetate</text>
        <dbReference type="Rhea" id="RHEA:10464"/>
        <dbReference type="Rhea" id="RHEA-COMP:9593"/>
        <dbReference type="Rhea" id="RHEA-COMP:9597"/>
        <dbReference type="ChEBI" id="CHEBI:15377"/>
        <dbReference type="ChEBI" id="CHEBI:17029"/>
        <dbReference type="ChEBI" id="CHEBI:30089"/>
        <dbReference type="ChEBI" id="CHEBI:57704"/>
        <dbReference type="EC" id="3.5.1.41"/>
    </reaction>
    <physiologicalReaction direction="left-to-right" evidence="13">
        <dbReference type="Rhea" id="RHEA:10465"/>
    </physiologicalReaction>
</comment>